<comment type="caution">
    <text evidence="2">The sequence shown here is derived from an EMBL/GenBank/DDBJ whole genome shotgun (WGS) entry which is preliminary data.</text>
</comment>
<name>A0ABD1FM22_SALDI</name>
<sequence>MGQMNAVDDLGGGGEGADMALNECIYDSSWLSLTIPIGQSQTIIHSKRDAKWEGTVIPIPFLVEAARTIALEVGITFTWSELYERFQLFKKRYRAFKEVVDAYGAFLNIHTNTVSAPQPVRNAILAKNSFCGAYYYEGEREFNNLSMLFGTSQVKIKKNDTVIVISDTSLPKCQNERSESVYSPIFVTGTKLRQKLFNEGMSGGSKSTNEQPPFYYLPGDGELQQRVGLPFPPPPSNKNMLSSSSPNGSSCASTNRNKWWRNIHK</sequence>
<dbReference type="AlphaFoldDB" id="A0ABD1FM22"/>
<evidence type="ECO:0000256" key="1">
    <source>
        <dbReference type="SAM" id="MobiDB-lite"/>
    </source>
</evidence>
<feature type="region of interest" description="Disordered" evidence="1">
    <location>
        <begin position="225"/>
        <end position="256"/>
    </location>
</feature>
<accession>A0ABD1FM22</accession>
<dbReference type="EMBL" id="JBEAFC010000014">
    <property type="protein sequence ID" value="KAL1532855.1"/>
    <property type="molecule type" value="Genomic_DNA"/>
</dbReference>
<gene>
    <name evidence="2" type="ORF">AAHA92_32815</name>
</gene>
<organism evidence="2 3">
    <name type="scientific">Salvia divinorum</name>
    <name type="common">Maria pastora</name>
    <name type="synonym">Diviner's sage</name>
    <dbReference type="NCBI Taxonomy" id="28513"/>
    <lineage>
        <taxon>Eukaryota</taxon>
        <taxon>Viridiplantae</taxon>
        <taxon>Streptophyta</taxon>
        <taxon>Embryophyta</taxon>
        <taxon>Tracheophyta</taxon>
        <taxon>Spermatophyta</taxon>
        <taxon>Magnoliopsida</taxon>
        <taxon>eudicotyledons</taxon>
        <taxon>Gunneridae</taxon>
        <taxon>Pentapetalae</taxon>
        <taxon>asterids</taxon>
        <taxon>lamiids</taxon>
        <taxon>Lamiales</taxon>
        <taxon>Lamiaceae</taxon>
        <taxon>Nepetoideae</taxon>
        <taxon>Mentheae</taxon>
        <taxon>Salviinae</taxon>
        <taxon>Salvia</taxon>
        <taxon>Salvia subgen. Calosphace</taxon>
    </lineage>
</organism>
<feature type="compositionally biased region" description="Low complexity" evidence="1">
    <location>
        <begin position="242"/>
        <end position="253"/>
    </location>
</feature>
<proteinExistence type="predicted"/>
<reference evidence="2 3" key="1">
    <citation type="submission" date="2024-06" db="EMBL/GenBank/DDBJ databases">
        <title>A chromosome level genome sequence of Diviner's sage (Salvia divinorum).</title>
        <authorList>
            <person name="Ford S.A."/>
            <person name="Ro D.-K."/>
            <person name="Ness R.W."/>
            <person name="Phillips M.A."/>
        </authorList>
    </citation>
    <scope>NUCLEOTIDE SEQUENCE [LARGE SCALE GENOMIC DNA]</scope>
    <source>
        <strain evidence="2">SAF-2024a</strain>
        <tissue evidence="2">Leaf</tissue>
    </source>
</reference>
<protein>
    <submittedName>
        <fullName evidence="2">Uncharacterized protein</fullName>
    </submittedName>
</protein>
<evidence type="ECO:0000313" key="2">
    <source>
        <dbReference type="EMBL" id="KAL1532855.1"/>
    </source>
</evidence>
<evidence type="ECO:0000313" key="3">
    <source>
        <dbReference type="Proteomes" id="UP001567538"/>
    </source>
</evidence>
<dbReference type="Proteomes" id="UP001567538">
    <property type="component" value="Unassembled WGS sequence"/>
</dbReference>
<keyword evidence="3" id="KW-1185">Reference proteome</keyword>